<dbReference type="Pfam" id="PF13450">
    <property type="entry name" value="NAD_binding_8"/>
    <property type="match status" value="1"/>
</dbReference>
<keyword evidence="2" id="KW-1185">Reference proteome</keyword>
<dbReference type="Gene3D" id="3.50.50.60">
    <property type="entry name" value="FAD/NAD(P)-binding domain"/>
    <property type="match status" value="1"/>
</dbReference>
<name>A0A1L8CXI3_9THEO</name>
<dbReference type="STRING" id="870242.cpu_21560"/>
<dbReference type="RefSeq" id="WP_075860039.1">
    <property type="nucleotide sequence ID" value="NZ_BDJK01000055.1"/>
</dbReference>
<accession>A0A1L8CXI3</accession>
<keyword evidence="1" id="KW-0449">Lipoprotein</keyword>
<protein>
    <submittedName>
        <fullName evidence="1">Lipoprotein</fullName>
    </submittedName>
</protein>
<dbReference type="SUPFAM" id="SSF51905">
    <property type="entry name" value="FAD/NAD(P)-binding domain"/>
    <property type="match status" value="1"/>
</dbReference>
<dbReference type="Proteomes" id="UP000187485">
    <property type="component" value="Unassembled WGS sequence"/>
</dbReference>
<proteinExistence type="predicted"/>
<dbReference type="AlphaFoldDB" id="A0A1L8CXI3"/>
<evidence type="ECO:0000313" key="2">
    <source>
        <dbReference type="Proteomes" id="UP000187485"/>
    </source>
</evidence>
<dbReference type="EMBL" id="BDJK01000055">
    <property type="protein sequence ID" value="GAV23646.1"/>
    <property type="molecule type" value="Genomic_DNA"/>
</dbReference>
<evidence type="ECO:0000313" key="1">
    <source>
        <dbReference type="EMBL" id="GAV23646.1"/>
    </source>
</evidence>
<reference evidence="2" key="1">
    <citation type="submission" date="2016-12" db="EMBL/GenBank/DDBJ databases">
        <title>Draft Genome Sequences od Carboxydothermus pertinax and islandicus, Hydrogenogenic Carboxydotrophic Bacteria.</title>
        <authorList>
            <person name="Fukuyama Y."/>
            <person name="Ohmae K."/>
            <person name="Yoneda Y."/>
            <person name="Yoshida T."/>
            <person name="Sako Y."/>
        </authorList>
    </citation>
    <scope>NUCLEOTIDE SEQUENCE [LARGE SCALE GENOMIC DNA]</scope>
    <source>
        <strain evidence="2">Ug1</strain>
    </source>
</reference>
<sequence>MKVAILGGGFSGLITAYLLEQQNIDYTLFEEKRIMGKSFSYPALMLKKDYKKLPQEIKNLLERPVDINKHFYAIWHGNVGPGIENRIFSKLTPAKIKLFSKPDVFTLKTKFDLVINATGNPLNARKLGLWQDSGSMQLRTGFYTIVGKAPKSFFKTLSGNHQGFVFNLPFDQKSGVLILGVAGITAKAVPFYWDLLIVKESLNVHFIEISDWAQNFGTAKPMNYHNIFFVGSSVISSPKWYRNDYFAITSVLKALKSIL</sequence>
<dbReference type="InterPro" id="IPR036188">
    <property type="entry name" value="FAD/NAD-bd_sf"/>
</dbReference>
<dbReference type="OrthoDB" id="25353at2"/>
<comment type="caution">
    <text evidence="1">The sequence shown here is derived from an EMBL/GenBank/DDBJ whole genome shotgun (WGS) entry which is preliminary data.</text>
</comment>
<organism evidence="1 2">
    <name type="scientific">Carboxydothermus pertinax</name>
    <dbReference type="NCBI Taxonomy" id="870242"/>
    <lineage>
        <taxon>Bacteria</taxon>
        <taxon>Bacillati</taxon>
        <taxon>Bacillota</taxon>
        <taxon>Clostridia</taxon>
        <taxon>Thermoanaerobacterales</taxon>
        <taxon>Thermoanaerobacteraceae</taxon>
        <taxon>Carboxydothermus</taxon>
    </lineage>
</organism>
<gene>
    <name evidence="1" type="ORF">cpu_21560</name>
</gene>